<dbReference type="RefSeq" id="WP_062163738.1">
    <property type="nucleotide sequence ID" value="NZ_AP014690.1"/>
</dbReference>
<evidence type="ECO:0000313" key="1">
    <source>
        <dbReference type="EMBL" id="GEL52821.1"/>
    </source>
</evidence>
<evidence type="ECO:0000313" key="2">
    <source>
        <dbReference type="Proteomes" id="UP000321287"/>
    </source>
</evidence>
<sequence>MVLTAGTRSLVLNGATLGPSSAGDLAIFEGRRCVAHVAIEDLGATASLAAHCRDFFKMPGWHQGPELIIAVIGPGSFTGLRASLALANGLALGFGAQLRGVTTGACFRTRQGLESAICLTQARRDRLFVEWADGSFWAGSPDAFLSRQGAGREGPLVGNGVAMLAGHTVPSGAFETARPDIHMILEAGLVTANSAMLEPLYIDAPEAKLPARGLRPAPQG</sequence>
<proteinExistence type="predicted"/>
<dbReference type="Proteomes" id="UP000321287">
    <property type="component" value="Unassembled WGS sequence"/>
</dbReference>
<dbReference type="Gene3D" id="3.30.420.200">
    <property type="match status" value="1"/>
</dbReference>
<name>A0AAN4R0Y7_9PROT</name>
<dbReference type="SUPFAM" id="SSF53067">
    <property type="entry name" value="Actin-like ATPase domain"/>
    <property type="match status" value="1"/>
</dbReference>
<dbReference type="InterPro" id="IPR043129">
    <property type="entry name" value="ATPase_NBD"/>
</dbReference>
<gene>
    <name evidence="1" type="ORF">ABO01nite_08280</name>
</gene>
<dbReference type="GeneID" id="78225264"/>
<reference evidence="1 2" key="1">
    <citation type="submission" date="2019-07" db="EMBL/GenBank/DDBJ databases">
        <title>Whole genome shotgun sequence of Asaia bogorensis NBRC 16594.</title>
        <authorList>
            <person name="Hosoyama A."/>
            <person name="Uohara A."/>
            <person name="Ohji S."/>
            <person name="Ichikawa N."/>
        </authorList>
    </citation>
    <scope>NUCLEOTIDE SEQUENCE [LARGE SCALE GENOMIC DNA]</scope>
    <source>
        <strain evidence="1 2">NBRC 16594</strain>
    </source>
</reference>
<comment type="caution">
    <text evidence="1">The sequence shown here is derived from an EMBL/GenBank/DDBJ whole genome shotgun (WGS) entry which is preliminary data.</text>
</comment>
<dbReference type="EMBL" id="BJVS01000002">
    <property type="protein sequence ID" value="GEL52821.1"/>
    <property type="molecule type" value="Genomic_DNA"/>
</dbReference>
<organism evidence="1 2">
    <name type="scientific">Asaia bogorensis NBRC 16594</name>
    <dbReference type="NCBI Taxonomy" id="1231624"/>
    <lineage>
        <taxon>Bacteria</taxon>
        <taxon>Pseudomonadati</taxon>
        <taxon>Pseudomonadota</taxon>
        <taxon>Alphaproteobacteria</taxon>
        <taxon>Acetobacterales</taxon>
        <taxon>Acetobacteraceae</taxon>
        <taxon>Asaia</taxon>
    </lineage>
</organism>
<accession>A0AAN4R0Y7</accession>
<keyword evidence="2" id="KW-1185">Reference proteome</keyword>
<protein>
    <submittedName>
        <fullName evidence="1">Uncharacterized protein</fullName>
    </submittedName>
</protein>
<dbReference type="AlphaFoldDB" id="A0AAN4R0Y7"/>
<dbReference type="Gene3D" id="3.30.420.40">
    <property type="match status" value="1"/>
</dbReference>
<dbReference type="KEGG" id="abg:Asbog_00154"/>